<proteinExistence type="predicted"/>
<sequence>MLGNNDKMFIAATFNDNGYVLNFSDSSFDTFTLNSVGIPIKTKYELSKARSLAAFIDEASDEEIIRLTKDLIDYTERFEFLKEKAESLSFIKLKEMVSKFSVGNSFSSSMLKNVKSDFNDAYIEKQLQLMLQLEETSPTDVIGKSKELLESCFKHILDLYKEPYSSKDSIATLRKKAFVKLNLDASENISSKNNDDVKKILNSFIQIVDGLASLRNDKGDGHGKGQKFSELPKRYAQLAMNASLTIVHFTWDTYKNLNP</sequence>
<protein>
    <submittedName>
        <fullName evidence="2">Abortive infection family protein</fullName>
    </submittedName>
</protein>
<accession>A0AAE4T146</accession>
<evidence type="ECO:0000313" key="2">
    <source>
        <dbReference type="EMBL" id="MDV2633861.1"/>
    </source>
</evidence>
<gene>
    <name evidence="2" type="ORF">RZO31_13495</name>
</gene>
<dbReference type="AlphaFoldDB" id="A0AAE4T146"/>
<dbReference type="Pfam" id="PF14355">
    <property type="entry name" value="Abi_C"/>
    <property type="match status" value="1"/>
</dbReference>
<reference evidence="2" key="1">
    <citation type="submission" date="2023-10" db="EMBL/GenBank/DDBJ databases">
        <title>Production of high quality cheese from raw caw milk (raw cheese).</title>
        <authorList>
            <person name="Samouris G."/>
        </authorList>
    </citation>
    <scope>NUCLEOTIDE SEQUENCE</scope>
    <source>
        <strain evidence="2">M17-3</strain>
    </source>
</reference>
<evidence type="ECO:0000259" key="1">
    <source>
        <dbReference type="Pfam" id="PF14355"/>
    </source>
</evidence>
<dbReference type="EMBL" id="JAWHVL010000040">
    <property type="protein sequence ID" value="MDV2633861.1"/>
    <property type="molecule type" value="Genomic_DNA"/>
</dbReference>
<comment type="caution">
    <text evidence="2">The sequence shown here is derived from an EMBL/GenBank/DDBJ whole genome shotgun (WGS) entry which is preliminary data.</text>
</comment>
<dbReference type="RefSeq" id="WP_278217956.1">
    <property type="nucleotide sequence ID" value="NZ_JAOWLX010000005.1"/>
</dbReference>
<evidence type="ECO:0000313" key="3">
    <source>
        <dbReference type="Proteomes" id="UP001186047"/>
    </source>
</evidence>
<feature type="domain" description="Abortive infection protein-like C-terminal" evidence="1">
    <location>
        <begin position="172"/>
        <end position="252"/>
    </location>
</feature>
<organism evidence="2 3">
    <name type="scientific">Lactococcus lactis</name>
    <dbReference type="NCBI Taxonomy" id="1358"/>
    <lineage>
        <taxon>Bacteria</taxon>
        <taxon>Bacillati</taxon>
        <taxon>Bacillota</taxon>
        <taxon>Bacilli</taxon>
        <taxon>Lactobacillales</taxon>
        <taxon>Streptococcaceae</taxon>
        <taxon>Lactococcus</taxon>
    </lineage>
</organism>
<name>A0AAE4T146_9LACT</name>
<dbReference type="InterPro" id="IPR026001">
    <property type="entry name" value="Abi-like_C"/>
</dbReference>
<dbReference type="Proteomes" id="UP001186047">
    <property type="component" value="Unassembled WGS sequence"/>
</dbReference>